<proteinExistence type="predicted"/>
<keyword evidence="4 6" id="KW-0472">Membrane</keyword>
<protein>
    <submittedName>
        <fullName evidence="8">Harpin-induced protein 1 domain containing protein</fullName>
    </submittedName>
</protein>
<evidence type="ECO:0000256" key="5">
    <source>
        <dbReference type="SAM" id="MobiDB-lite"/>
    </source>
</evidence>
<evidence type="ECO:0000313" key="8">
    <source>
        <dbReference type="EMBL" id="URE34345.1"/>
    </source>
</evidence>
<dbReference type="Proteomes" id="UP001055439">
    <property type="component" value="Chromosome 8"/>
</dbReference>
<evidence type="ECO:0000259" key="7">
    <source>
        <dbReference type="Pfam" id="PF03168"/>
    </source>
</evidence>
<feature type="domain" description="Late embryogenesis abundant protein LEA-2 subgroup" evidence="7">
    <location>
        <begin position="98"/>
        <end position="197"/>
    </location>
</feature>
<comment type="subcellular location">
    <subcellularLocation>
        <location evidence="1">Membrane</location>
        <topology evidence="1">Single-pass membrane protein</topology>
    </subcellularLocation>
</comment>
<evidence type="ECO:0000256" key="4">
    <source>
        <dbReference type="ARBA" id="ARBA00023136"/>
    </source>
</evidence>
<dbReference type="Pfam" id="PF03168">
    <property type="entry name" value="LEA_2"/>
    <property type="match status" value="1"/>
</dbReference>
<dbReference type="PANTHER" id="PTHR31415">
    <property type="entry name" value="OS05G0367900 PROTEIN"/>
    <property type="match status" value="1"/>
</dbReference>
<keyword evidence="9" id="KW-1185">Reference proteome</keyword>
<dbReference type="GO" id="GO:0098542">
    <property type="term" value="P:defense response to other organism"/>
    <property type="evidence" value="ECO:0007669"/>
    <property type="project" value="InterPro"/>
</dbReference>
<reference evidence="8" key="1">
    <citation type="submission" date="2022-05" db="EMBL/GenBank/DDBJ databases">
        <title>The Musa troglodytarum L. genome provides insights into the mechanism of non-climacteric behaviour and enrichment of carotenoids.</title>
        <authorList>
            <person name="Wang J."/>
        </authorList>
    </citation>
    <scope>NUCLEOTIDE SEQUENCE</scope>
    <source>
        <tissue evidence="8">Leaf</tissue>
    </source>
</reference>
<dbReference type="GO" id="GO:0005886">
    <property type="term" value="C:plasma membrane"/>
    <property type="evidence" value="ECO:0007669"/>
    <property type="project" value="TreeGrafter"/>
</dbReference>
<organism evidence="8 9">
    <name type="scientific">Musa troglodytarum</name>
    <name type="common">fe'i banana</name>
    <dbReference type="NCBI Taxonomy" id="320322"/>
    <lineage>
        <taxon>Eukaryota</taxon>
        <taxon>Viridiplantae</taxon>
        <taxon>Streptophyta</taxon>
        <taxon>Embryophyta</taxon>
        <taxon>Tracheophyta</taxon>
        <taxon>Spermatophyta</taxon>
        <taxon>Magnoliopsida</taxon>
        <taxon>Liliopsida</taxon>
        <taxon>Zingiberales</taxon>
        <taxon>Musaceae</taxon>
        <taxon>Musa</taxon>
    </lineage>
</organism>
<dbReference type="OrthoDB" id="779224at2759"/>
<evidence type="ECO:0000256" key="3">
    <source>
        <dbReference type="ARBA" id="ARBA00022989"/>
    </source>
</evidence>
<dbReference type="GO" id="GO:0009506">
    <property type="term" value="C:plasmodesma"/>
    <property type="evidence" value="ECO:0007669"/>
    <property type="project" value="TreeGrafter"/>
</dbReference>
<feature type="compositionally biased region" description="Polar residues" evidence="5">
    <location>
        <begin position="1"/>
        <end position="16"/>
    </location>
</feature>
<dbReference type="AlphaFoldDB" id="A0A9E7HJK0"/>
<dbReference type="PANTHER" id="PTHR31415:SF177">
    <property type="entry name" value="OS11G0587400 PROTEIN"/>
    <property type="match status" value="1"/>
</dbReference>
<evidence type="ECO:0000313" key="9">
    <source>
        <dbReference type="Proteomes" id="UP001055439"/>
    </source>
</evidence>
<evidence type="ECO:0000256" key="2">
    <source>
        <dbReference type="ARBA" id="ARBA00022692"/>
    </source>
</evidence>
<gene>
    <name evidence="8" type="ORF">MUK42_07691</name>
</gene>
<keyword evidence="2 6" id="KW-0812">Transmembrane</keyword>
<keyword evidence="3 6" id="KW-1133">Transmembrane helix</keyword>
<feature type="transmembrane region" description="Helical" evidence="6">
    <location>
        <begin position="37"/>
        <end position="63"/>
    </location>
</feature>
<accession>A0A9E7HJK0</accession>
<evidence type="ECO:0000256" key="6">
    <source>
        <dbReference type="SAM" id="Phobius"/>
    </source>
</evidence>
<evidence type="ECO:0000256" key="1">
    <source>
        <dbReference type="ARBA" id="ARBA00004167"/>
    </source>
</evidence>
<feature type="region of interest" description="Disordered" evidence="5">
    <location>
        <begin position="1"/>
        <end position="22"/>
    </location>
</feature>
<name>A0A9E7HJK0_9LILI</name>
<dbReference type="InterPro" id="IPR044839">
    <property type="entry name" value="NDR1-like"/>
</dbReference>
<dbReference type="EMBL" id="CP097510">
    <property type="protein sequence ID" value="URE34345.1"/>
    <property type="molecule type" value="Genomic_DNA"/>
</dbReference>
<sequence length="220" mass="24048">MSSMYSSPGLPTQTRSNPHRRHRLNAHRIRESLTSRFAKCLCSILLTLVLVAGIIVFVLWLSLRPHRPRFHLVALAAPGVASPAGLSGSPISFNVTDRNPNAKIGIYYDAMFGSVYYKDRVVGSGPVMFPFFQPPKNTTLITGQLSGAAIEAGGTLSAQLSADAAAGRVELRLELNSTIRFKVTTWDTHHHHLHVECDLVVGSDGSILPESKNIKCPIYF</sequence>
<dbReference type="InterPro" id="IPR004864">
    <property type="entry name" value="LEA_2"/>
</dbReference>